<dbReference type="Gene3D" id="3.80.10.10">
    <property type="entry name" value="Ribonuclease Inhibitor"/>
    <property type="match status" value="2"/>
</dbReference>
<keyword evidence="5" id="KW-1185">Reference proteome</keyword>
<evidence type="ECO:0000256" key="1">
    <source>
        <dbReference type="ARBA" id="ARBA00022737"/>
    </source>
</evidence>
<dbReference type="EMBL" id="JBBMFF010000112">
    <property type="protein sequence ID" value="MEQ2510045.1"/>
    <property type="molecule type" value="Genomic_DNA"/>
</dbReference>
<reference evidence="4 5" key="1">
    <citation type="submission" date="2024-03" db="EMBL/GenBank/DDBJ databases">
        <title>Human intestinal bacterial collection.</title>
        <authorList>
            <person name="Pauvert C."/>
            <person name="Hitch T.C.A."/>
            <person name="Clavel T."/>
        </authorList>
    </citation>
    <scope>NUCLEOTIDE SEQUENCE [LARGE SCALE GENOMIC DNA]</scope>
    <source>
        <strain evidence="4 5">CLA-AA-H192</strain>
    </source>
</reference>
<sequence>MKRITALFLLCSLLLCFFIPVSKASPAAAIPTEVLSAALANAQEESAQDTEIRLVPDAAINREKRLALDDNLILPAPTRKDAAMSPESSLTVEAILSRSAKAGQYYCTAVYRGDAPSGTPLNAHYGAFTGEPGLYEYLHYYHFDSDLAVGTYTIVYFTAVLDGNTLKPIEGSAFASNLYVSLYPASVQKLTIENWETGETLDKLQLEAGKAVLLAVGRTPTPSYAVRLNYATCTGPYSVEECNGLLILHSNGYGWGTLKIETSTYISVTIELNTCVDPNGHHEAEPVVIREPSATIDGLTIHTCTQCGAYMRETIPHYNSYYYKFVDVPEDAWYYSSVCSAVGKNLFRGVSTHHFRPEEKMTRAMLVTVLWRYEGSPDISGTPFTDVRASDWYAQPVAWAAQSGVVNGVGGGKFDPNGEVTREQMAAILYRYALKTGLDTSGRGDMSIFADGQDVSPWATDAVSWTVSCGIIGGAKEGGQLLLHAASGATRAEVAAILVRFIDRVADPLPEPGVVDPTGAEASGSTGNIDWAFFPDGTLVVNKTPWIGTYELEIYKFPWEQYIPRIRTVKVVYGAKYLHQYSFRNYPALESVELPESLTTIDNYVFSGCTSLRHVQLPDSLQSIGYEAFYNCTSLEEIDLPDHLVTLRGYAFAGCTALQEIDLPDSLTEFYIANQGLDYNVFLGCTALKKARLPVALERIPSGLFKGCTSLTEVEMPVMTDIISSGAFYGCESLESITLPPYLQKLSSKVFNSCPNLKQVVVPCWSLDFNRDGDPNLEGDNVPFGDPATVTVYGYRGSPVQELAEEFGYAFSYLPE</sequence>
<comment type="caution">
    <text evidence="4">The sequence shown here is derived from an EMBL/GenBank/DDBJ whole genome shotgun (WGS) entry which is preliminary data.</text>
</comment>
<dbReference type="Pfam" id="PF00395">
    <property type="entry name" value="SLH"/>
    <property type="match status" value="2"/>
</dbReference>
<dbReference type="Pfam" id="PF13306">
    <property type="entry name" value="LRR_5"/>
    <property type="match status" value="2"/>
</dbReference>
<organism evidence="4 5">
    <name type="scientific">Faecousia intestinalis</name>
    <dbReference type="NCBI Taxonomy" id="3133167"/>
    <lineage>
        <taxon>Bacteria</taxon>
        <taxon>Bacillati</taxon>
        <taxon>Bacillota</taxon>
        <taxon>Clostridia</taxon>
        <taxon>Eubacteriales</taxon>
        <taxon>Oscillospiraceae</taxon>
        <taxon>Faecousia</taxon>
    </lineage>
</organism>
<feature type="domain" description="SLH" evidence="3">
    <location>
        <begin position="446"/>
        <end position="512"/>
    </location>
</feature>
<name>A0ABV1G3U4_9FIRM</name>
<gene>
    <name evidence="4" type="ORF">WMO66_02060</name>
</gene>
<evidence type="ECO:0000256" key="2">
    <source>
        <dbReference type="SAM" id="SignalP"/>
    </source>
</evidence>
<evidence type="ECO:0000259" key="3">
    <source>
        <dbReference type="PROSITE" id="PS51272"/>
    </source>
</evidence>
<dbReference type="Proteomes" id="UP001491552">
    <property type="component" value="Unassembled WGS sequence"/>
</dbReference>
<keyword evidence="1" id="KW-0677">Repeat</keyword>
<feature type="domain" description="SLH" evidence="3">
    <location>
        <begin position="321"/>
        <end position="379"/>
    </location>
</feature>
<evidence type="ECO:0000313" key="5">
    <source>
        <dbReference type="Proteomes" id="UP001491552"/>
    </source>
</evidence>
<dbReference type="PROSITE" id="PS51272">
    <property type="entry name" value="SLH"/>
    <property type="match status" value="3"/>
</dbReference>
<dbReference type="InterPro" id="IPR026906">
    <property type="entry name" value="LRR_5"/>
</dbReference>
<dbReference type="PANTHER" id="PTHR45661">
    <property type="entry name" value="SURFACE ANTIGEN"/>
    <property type="match status" value="1"/>
</dbReference>
<feature type="domain" description="SLH" evidence="3">
    <location>
        <begin position="380"/>
        <end position="443"/>
    </location>
</feature>
<proteinExistence type="predicted"/>
<dbReference type="InterPro" id="IPR032675">
    <property type="entry name" value="LRR_dom_sf"/>
</dbReference>
<dbReference type="SUPFAM" id="SSF52058">
    <property type="entry name" value="L domain-like"/>
    <property type="match status" value="1"/>
</dbReference>
<dbReference type="PANTHER" id="PTHR45661:SF3">
    <property type="entry name" value="IG-LIKE DOMAIN-CONTAINING PROTEIN"/>
    <property type="match status" value="1"/>
</dbReference>
<dbReference type="InterPro" id="IPR053139">
    <property type="entry name" value="Surface_bspA-like"/>
</dbReference>
<accession>A0ABV1G3U4</accession>
<keyword evidence="2" id="KW-0732">Signal</keyword>
<dbReference type="InterPro" id="IPR001119">
    <property type="entry name" value="SLH_dom"/>
</dbReference>
<dbReference type="RefSeq" id="WP_349134752.1">
    <property type="nucleotide sequence ID" value="NZ_JBBMFF010000112.1"/>
</dbReference>
<feature type="chain" id="PRO_5047457880" evidence="2">
    <location>
        <begin position="25"/>
        <end position="816"/>
    </location>
</feature>
<protein>
    <submittedName>
        <fullName evidence="4">Leucine-rich repeat protein</fullName>
    </submittedName>
</protein>
<feature type="signal peptide" evidence="2">
    <location>
        <begin position="1"/>
        <end position="24"/>
    </location>
</feature>
<evidence type="ECO:0000313" key="4">
    <source>
        <dbReference type="EMBL" id="MEQ2510045.1"/>
    </source>
</evidence>